<organism evidence="2 3">
    <name type="scientific">Pyricularia oryzae</name>
    <name type="common">Rice blast fungus</name>
    <name type="synonym">Magnaporthe oryzae</name>
    <dbReference type="NCBI Taxonomy" id="318829"/>
    <lineage>
        <taxon>Eukaryota</taxon>
        <taxon>Fungi</taxon>
        <taxon>Dikarya</taxon>
        <taxon>Ascomycota</taxon>
        <taxon>Pezizomycotina</taxon>
        <taxon>Sordariomycetes</taxon>
        <taxon>Sordariomycetidae</taxon>
        <taxon>Magnaporthales</taxon>
        <taxon>Pyriculariaceae</taxon>
        <taxon>Pyricularia</taxon>
    </lineage>
</organism>
<keyword evidence="1" id="KW-1133">Transmembrane helix</keyword>
<evidence type="ECO:0000313" key="3">
    <source>
        <dbReference type="Proteomes" id="UP000294847"/>
    </source>
</evidence>
<dbReference type="Proteomes" id="UP000294847">
    <property type="component" value="Chromosome 4"/>
</dbReference>
<evidence type="ECO:0000313" key="2">
    <source>
        <dbReference type="EMBL" id="QBZ61688.1"/>
    </source>
</evidence>
<sequence>MVVGVGFAQSASRKQMTNAPLWYLVYNFHIILLCLLAIVFWVLGSRAPLLYSYDFGQWLLASPKIGTIIWTACGTIIAAVLLFLLKLAYKQPLFERNRPWLSGFTTINWLVALLLTTAFTTLLTPTKVAITEPLVGNELDFTAPVFWKWYNTRESNGKPRRKVYGCMRYTYTSPTGAITFPTCPIPDDPVAAISAGVAAAQESLGAQDTSVRIVDSLFKGSTGGVLPMGPGGVTAFNNIRFRSWGSVHYPQYNYSLSQQGLSARISCKETPETPISTKVLQTVNVTNGPVDGQMQVVEFSTEKRFCGSKATWVVSALGIVAPSLCQPDPKVKKYNLHLAPYRKYKQLPNLDCSIEPIITKNLVTYSTTTGLFNSRVLESLDSLFVPNETVDAVSSLFKISLTSWGSGFIDSILSLNTSGDGHGTFSYPAALEAALKGIIEYEGTQLRMYYAANEAPGRSDVNGTYQVSRIGYHQTQPTALLILLPLILYVLVVSWWFTWVGLRTGSEINDAFDPTNSTALITAAASGAAGGRLRLQTFERLDVAQESKIKYTGKAELVMVEDSETGDATPFGPFDVETSYKADYCR</sequence>
<gene>
    <name evidence="2" type="ORF">PoMZ_08642</name>
</gene>
<feature type="transmembrane region" description="Helical" evidence="1">
    <location>
        <begin position="21"/>
        <end position="43"/>
    </location>
</feature>
<reference evidence="2 3" key="1">
    <citation type="journal article" date="2019" name="Mol. Biol. Evol.">
        <title>Blast fungal genomes show frequent chromosomal changes, gene gains and losses, and effector gene turnover.</title>
        <authorList>
            <person name="Gomez Luciano L.B."/>
            <person name="Jason Tsai I."/>
            <person name="Chuma I."/>
            <person name="Tosa Y."/>
            <person name="Chen Y.H."/>
            <person name="Li J.Y."/>
            <person name="Li M.Y."/>
            <person name="Jade Lu M.Y."/>
            <person name="Nakayashiki H."/>
            <person name="Li W.H."/>
        </authorList>
    </citation>
    <scope>NUCLEOTIDE SEQUENCE [LARGE SCALE GENOMIC DNA]</scope>
    <source>
        <strain evidence="2">MZ5-1-6</strain>
    </source>
</reference>
<accession>A0A4V1C703</accession>
<feature type="transmembrane region" description="Helical" evidence="1">
    <location>
        <begin position="479"/>
        <end position="502"/>
    </location>
</feature>
<feature type="transmembrane region" description="Helical" evidence="1">
    <location>
        <begin position="101"/>
        <end position="123"/>
    </location>
</feature>
<keyword evidence="1" id="KW-0812">Transmembrane</keyword>
<proteinExistence type="predicted"/>
<dbReference type="AlphaFoldDB" id="A0A4V1C703"/>
<feature type="transmembrane region" description="Helical" evidence="1">
    <location>
        <begin position="68"/>
        <end position="89"/>
    </location>
</feature>
<protein>
    <submittedName>
        <fullName evidence="2">Uncharacterized protein</fullName>
    </submittedName>
</protein>
<dbReference type="EMBL" id="CP034207">
    <property type="protein sequence ID" value="QBZ61688.1"/>
    <property type="molecule type" value="Genomic_DNA"/>
</dbReference>
<keyword evidence="1" id="KW-0472">Membrane</keyword>
<name>A0A4V1C703_PYROR</name>
<evidence type="ECO:0000256" key="1">
    <source>
        <dbReference type="SAM" id="Phobius"/>
    </source>
</evidence>